<comment type="similarity">
    <text evidence="1 3">Belongs to the short-chain dehydrogenases/reductases (SDR) family.</text>
</comment>
<dbReference type="SMART" id="SM00822">
    <property type="entry name" value="PKS_KR"/>
    <property type="match status" value="1"/>
</dbReference>
<keyword evidence="6" id="KW-1185">Reference proteome</keyword>
<dbReference type="PRINTS" id="PR00081">
    <property type="entry name" value="GDHRDH"/>
</dbReference>
<name>A0ABU8SP89_9LACO</name>
<evidence type="ECO:0000313" key="5">
    <source>
        <dbReference type="EMBL" id="MEJ6401067.1"/>
    </source>
</evidence>
<dbReference type="CDD" id="cd05374">
    <property type="entry name" value="17beta-HSD-like_SDR_c"/>
    <property type="match status" value="1"/>
</dbReference>
<organism evidence="5 6">
    <name type="scientific">Nicoliella lavandulae</name>
    <dbReference type="NCBI Taxonomy" id="3082954"/>
    <lineage>
        <taxon>Bacteria</taxon>
        <taxon>Bacillati</taxon>
        <taxon>Bacillota</taxon>
        <taxon>Bacilli</taxon>
        <taxon>Lactobacillales</taxon>
        <taxon>Lactobacillaceae</taxon>
        <taxon>Nicoliella</taxon>
    </lineage>
</organism>
<sequence length="282" mass="30883">MTKTWLITGTSTGFGKELALQLAKQGEVNLIASARKPAQLAYLDQYDHGQIIKAQLDVTKNDDIKRVVNAGLTKFGSIDVLVNNAGLGYFSTLEESDEKQARYLFDVNFWGVVNMTKAVLPSMRKQRSGIIVNLSSIAGIKGTTALSFYNASKHAVEGLTKSFQQEVSAFGIKCMLVEPSAFRTDWAGRSSLKDATKIDDYKQLDDARINGHSNSKYNESGDPVLAAKIIIDQVQNHADDLPLHLPLGKWAIGAGLDEFKQGIDAYHKYAKLAESADDPLTK</sequence>
<keyword evidence="2" id="KW-0560">Oxidoreductase</keyword>
<protein>
    <submittedName>
        <fullName evidence="5">SDR family NAD(P)-dependent oxidoreductase</fullName>
    </submittedName>
</protein>
<dbReference type="Pfam" id="PF00106">
    <property type="entry name" value="adh_short"/>
    <property type="match status" value="1"/>
</dbReference>
<gene>
    <name evidence="5" type="ORF">R4146_07915</name>
</gene>
<dbReference type="PROSITE" id="PS00061">
    <property type="entry name" value="ADH_SHORT"/>
    <property type="match status" value="1"/>
</dbReference>
<dbReference type="InterPro" id="IPR036291">
    <property type="entry name" value="NAD(P)-bd_dom_sf"/>
</dbReference>
<reference evidence="5 6" key="1">
    <citation type="submission" date="2023-10" db="EMBL/GenBank/DDBJ databases">
        <title>Nicoliella lavandulae sp. nov. isolated from Lavandula angustifolia flowers.</title>
        <authorList>
            <person name="Alcantara C."/>
            <person name="Zuniga M."/>
            <person name="Landete J.M."/>
            <person name="Monedero V."/>
        </authorList>
    </citation>
    <scope>NUCLEOTIDE SEQUENCE [LARGE SCALE GENOMIC DNA]</scope>
    <source>
        <strain evidence="5 6">Es01</strain>
    </source>
</reference>
<dbReference type="Proteomes" id="UP001370590">
    <property type="component" value="Unassembled WGS sequence"/>
</dbReference>
<proteinExistence type="inferred from homology"/>
<dbReference type="RefSeq" id="WP_339960915.1">
    <property type="nucleotide sequence ID" value="NZ_JAWMWH010000003.1"/>
</dbReference>
<dbReference type="InterPro" id="IPR051911">
    <property type="entry name" value="SDR_oxidoreductase"/>
</dbReference>
<dbReference type="PANTHER" id="PTHR43976:SF16">
    <property type="entry name" value="SHORT-CHAIN DEHYDROGENASE_REDUCTASE FAMILY PROTEIN"/>
    <property type="match status" value="1"/>
</dbReference>
<evidence type="ECO:0000313" key="6">
    <source>
        <dbReference type="Proteomes" id="UP001370590"/>
    </source>
</evidence>
<comment type="caution">
    <text evidence="5">The sequence shown here is derived from an EMBL/GenBank/DDBJ whole genome shotgun (WGS) entry which is preliminary data.</text>
</comment>
<dbReference type="PRINTS" id="PR00080">
    <property type="entry name" value="SDRFAMILY"/>
</dbReference>
<evidence type="ECO:0000259" key="4">
    <source>
        <dbReference type="SMART" id="SM00822"/>
    </source>
</evidence>
<dbReference type="InterPro" id="IPR020904">
    <property type="entry name" value="Sc_DH/Rdtase_CS"/>
</dbReference>
<dbReference type="Gene3D" id="3.40.50.720">
    <property type="entry name" value="NAD(P)-binding Rossmann-like Domain"/>
    <property type="match status" value="1"/>
</dbReference>
<dbReference type="EMBL" id="JAWMWH010000003">
    <property type="protein sequence ID" value="MEJ6401067.1"/>
    <property type="molecule type" value="Genomic_DNA"/>
</dbReference>
<dbReference type="SUPFAM" id="SSF51735">
    <property type="entry name" value="NAD(P)-binding Rossmann-fold domains"/>
    <property type="match status" value="1"/>
</dbReference>
<dbReference type="InterPro" id="IPR057326">
    <property type="entry name" value="KR_dom"/>
</dbReference>
<evidence type="ECO:0000256" key="2">
    <source>
        <dbReference type="ARBA" id="ARBA00023002"/>
    </source>
</evidence>
<feature type="domain" description="Ketoreductase" evidence="4">
    <location>
        <begin position="3"/>
        <end position="189"/>
    </location>
</feature>
<dbReference type="PANTHER" id="PTHR43976">
    <property type="entry name" value="SHORT CHAIN DEHYDROGENASE"/>
    <property type="match status" value="1"/>
</dbReference>
<evidence type="ECO:0000256" key="3">
    <source>
        <dbReference type="RuleBase" id="RU000363"/>
    </source>
</evidence>
<dbReference type="InterPro" id="IPR002347">
    <property type="entry name" value="SDR_fam"/>
</dbReference>
<evidence type="ECO:0000256" key="1">
    <source>
        <dbReference type="ARBA" id="ARBA00006484"/>
    </source>
</evidence>
<accession>A0ABU8SP89</accession>